<name>G2DFH6_9GAMM</name>
<dbReference type="InterPro" id="IPR004013">
    <property type="entry name" value="PHP_dom"/>
</dbReference>
<comment type="caution">
    <text evidence="2">The sequence shown here is derived from an EMBL/GenBank/DDBJ whole genome shotgun (WGS) entry which is preliminary data.</text>
</comment>
<evidence type="ECO:0000313" key="2">
    <source>
        <dbReference type="EMBL" id="EGV50626.1"/>
    </source>
</evidence>
<feature type="domain" description="Polymerase/histidinol phosphatase N-terminal" evidence="1">
    <location>
        <begin position="24"/>
        <end position="89"/>
    </location>
</feature>
<evidence type="ECO:0000259" key="1">
    <source>
        <dbReference type="SMART" id="SM00481"/>
    </source>
</evidence>
<dbReference type="AlphaFoldDB" id="G2DFH6"/>
<dbReference type="GO" id="GO:0035312">
    <property type="term" value="F:5'-3' DNA exonuclease activity"/>
    <property type="evidence" value="ECO:0007669"/>
    <property type="project" value="TreeGrafter"/>
</dbReference>
<protein>
    <submittedName>
        <fullName evidence="2">Putative metal-dependent phosphoesterase</fullName>
    </submittedName>
</protein>
<proteinExistence type="predicted"/>
<dbReference type="CDD" id="cd07438">
    <property type="entry name" value="PHP_HisPPase_AMP"/>
    <property type="match status" value="1"/>
</dbReference>
<dbReference type="GO" id="GO:0004534">
    <property type="term" value="F:5'-3' RNA exonuclease activity"/>
    <property type="evidence" value="ECO:0007669"/>
    <property type="project" value="TreeGrafter"/>
</dbReference>
<dbReference type="SMART" id="SM00481">
    <property type="entry name" value="POLIIIAc"/>
    <property type="match status" value="1"/>
</dbReference>
<evidence type="ECO:0000313" key="3">
    <source>
        <dbReference type="Proteomes" id="UP000004491"/>
    </source>
</evidence>
<gene>
    <name evidence="2" type="ORF">Rifp1Sym_cr00090</name>
</gene>
<dbReference type="EMBL" id="AFOC01000071">
    <property type="protein sequence ID" value="EGV50626.1"/>
    <property type="molecule type" value="Genomic_DNA"/>
</dbReference>
<keyword evidence="3" id="KW-1185">Reference proteome</keyword>
<dbReference type="Proteomes" id="UP000004491">
    <property type="component" value="Unassembled WGS sequence"/>
</dbReference>
<dbReference type="PANTHER" id="PTHR42924">
    <property type="entry name" value="EXONUCLEASE"/>
    <property type="match status" value="1"/>
</dbReference>
<dbReference type="InterPro" id="IPR003141">
    <property type="entry name" value="Pol/His_phosphatase_N"/>
</dbReference>
<accession>G2DFH6</accession>
<dbReference type="InterPro" id="IPR016195">
    <property type="entry name" value="Pol/histidinol_Pase-like"/>
</dbReference>
<reference evidence="2" key="1">
    <citation type="journal article" date="2011" name="ISME J.">
        <title>The endosymbionts of the deep-sea tubeworms Riftia pachyptila and Tevnia jerichonana share an identical physiology as revealed by proteogenomic analyses.</title>
        <authorList>
            <person name="Gardebrecht A."/>
            <person name="Markert S."/>
            <person name="Felbeck H."/>
            <person name="Thuermer A."/>
            <person name="Albrecht D."/>
            <person name="Wollherr A."/>
            <person name="Kabisch J."/>
            <person name="Lehmann R."/>
            <person name="Daniel R."/>
            <person name="Liesegang H."/>
            <person name="Hecker M."/>
            <person name="Sievert S.M."/>
            <person name="Schweder T."/>
        </authorList>
    </citation>
    <scope>NUCLEOTIDE SEQUENCE [LARGE SCALE GENOMIC DNA]</scope>
</reference>
<dbReference type="Gene3D" id="1.10.150.650">
    <property type="match status" value="1"/>
</dbReference>
<dbReference type="InterPro" id="IPR052018">
    <property type="entry name" value="PHP_domain"/>
</dbReference>
<organism evidence="2 3">
    <name type="scientific">endosymbiont of Riftia pachyptila</name>
    <name type="common">vent Ph05</name>
    <dbReference type="NCBI Taxonomy" id="1048808"/>
    <lineage>
        <taxon>Bacteria</taxon>
        <taxon>Pseudomonadati</taxon>
        <taxon>Pseudomonadota</taxon>
        <taxon>Gammaproteobacteria</taxon>
        <taxon>sulfur-oxidizing symbionts</taxon>
    </lineage>
</organism>
<dbReference type="PANTHER" id="PTHR42924:SF3">
    <property type="entry name" value="POLYMERASE_HISTIDINOL PHOSPHATASE N-TERMINAL DOMAIN-CONTAINING PROTEIN"/>
    <property type="match status" value="1"/>
</dbReference>
<dbReference type="Pfam" id="PF02811">
    <property type="entry name" value="PHP"/>
    <property type="match status" value="1"/>
</dbReference>
<sequence length="305" mass="32913">MRDGSNSTHIPPDGVQSPAMFLGYDLHSHSTASDGTLTPTALVRAAAAAGVKVLALTDHDNTAGIDEAQLAARESGIQLLPGVEISVTWERQTVHLVGLNFDHKNSALQDGLKALQAFRVGRAEEIALRLGKAGIPDALEGARSFSNGWLVSRTHFARFLVKIGVMPDMRKVFRHYLVHGKPGYVPGEWASLEQAIGWITDAGGQTVIAHPARYRMTRSKLRRLIKAFAAAGGAGLEVVSGSHSRDDCFNMARHAKDFGLLASAGSDYHGPEHPWIELGRLPQLPDGCVPIWRDWGISSPQARAI</sequence>
<dbReference type="Gene3D" id="3.20.20.140">
    <property type="entry name" value="Metal-dependent hydrolases"/>
    <property type="match status" value="1"/>
</dbReference>
<dbReference type="PATRIC" id="fig|1048808.3.peg.2396"/>
<dbReference type="SUPFAM" id="SSF89550">
    <property type="entry name" value="PHP domain-like"/>
    <property type="match status" value="1"/>
</dbReference>